<evidence type="ECO:0000313" key="3">
    <source>
        <dbReference type="Proteomes" id="UP000824890"/>
    </source>
</evidence>
<proteinExistence type="predicted"/>
<evidence type="ECO:0000256" key="1">
    <source>
        <dbReference type="SAM" id="Phobius"/>
    </source>
</evidence>
<dbReference type="EMBL" id="JAGKQM010000019">
    <property type="protein sequence ID" value="KAH0859096.1"/>
    <property type="molecule type" value="Genomic_DNA"/>
</dbReference>
<keyword evidence="1" id="KW-0812">Transmembrane</keyword>
<comment type="caution">
    <text evidence="2">The sequence shown here is derived from an EMBL/GenBank/DDBJ whole genome shotgun (WGS) entry which is preliminary data.</text>
</comment>
<keyword evidence="1" id="KW-1133">Transmembrane helix</keyword>
<reference evidence="2 3" key="1">
    <citation type="submission" date="2021-05" db="EMBL/GenBank/DDBJ databases">
        <title>Genome Assembly of Synthetic Allotetraploid Brassica napus Reveals Homoeologous Exchanges between Subgenomes.</title>
        <authorList>
            <person name="Davis J.T."/>
        </authorList>
    </citation>
    <scope>NUCLEOTIDE SEQUENCE [LARGE SCALE GENOMIC DNA]</scope>
    <source>
        <strain evidence="3">cv. Da-Ae</strain>
        <tissue evidence="2">Seedling</tissue>
    </source>
</reference>
<name>A0ABQ7XT47_BRANA</name>
<feature type="transmembrane region" description="Helical" evidence="1">
    <location>
        <begin position="72"/>
        <end position="96"/>
    </location>
</feature>
<sequence>MSMMLAVQQLHRLDIIAMACSSDFSFHYALINFVHFADHLANKARISNQQYDLTVVATELVFTATTKLNLRLLITAISFFHAVVVVGVVVAIVFTARAELYHNLP</sequence>
<protein>
    <submittedName>
        <fullName evidence="2">Uncharacterized protein</fullName>
    </submittedName>
</protein>
<organism evidence="2 3">
    <name type="scientific">Brassica napus</name>
    <name type="common">Rape</name>
    <dbReference type="NCBI Taxonomy" id="3708"/>
    <lineage>
        <taxon>Eukaryota</taxon>
        <taxon>Viridiplantae</taxon>
        <taxon>Streptophyta</taxon>
        <taxon>Embryophyta</taxon>
        <taxon>Tracheophyta</taxon>
        <taxon>Spermatophyta</taxon>
        <taxon>Magnoliopsida</taxon>
        <taxon>eudicotyledons</taxon>
        <taxon>Gunneridae</taxon>
        <taxon>Pentapetalae</taxon>
        <taxon>rosids</taxon>
        <taxon>malvids</taxon>
        <taxon>Brassicales</taxon>
        <taxon>Brassicaceae</taxon>
        <taxon>Brassiceae</taxon>
        <taxon>Brassica</taxon>
    </lineage>
</organism>
<keyword evidence="3" id="KW-1185">Reference proteome</keyword>
<accession>A0ABQ7XT47</accession>
<evidence type="ECO:0000313" key="2">
    <source>
        <dbReference type="EMBL" id="KAH0859096.1"/>
    </source>
</evidence>
<dbReference type="Proteomes" id="UP000824890">
    <property type="component" value="Unassembled WGS sequence"/>
</dbReference>
<gene>
    <name evidence="2" type="ORF">HID58_087357</name>
</gene>
<keyword evidence="1" id="KW-0472">Membrane</keyword>